<accession>A0A2S6IJW2</accession>
<dbReference type="SUPFAM" id="SSF64518">
    <property type="entry name" value="Phase 1 flagellin"/>
    <property type="match status" value="1"/>
</dbReference>
<keyword evidence="8" id="KW-1185">Reference proteome</keyword>
<dbReference type="Proteomes" id="UP000239485">
    <property type="component" value="Unassembled WGS sequence"/>
</dbReference>
<evidence type="ECO:0000256" key="4">
    <source>
        <dbReference type="RuleBase" id="RU362073"/>
    </source>
</evidence>
<evidence type="ECO:0000256" key="1">
    <source>
        <dbReference type="ARBA" id="ARBA00005709"/>
    </source>
</evidence>
<comment type="subcellular location">
    <subcellularLocation>
        <location evidence="4">Secreted</location>
    </subcellularLocation>
    <subcellularLocation>
        <location evidence="4">Bacterial flagellum</location>
    </subcellularLocation>
</comment>
<organism evidence="7 8">
    <name type="scientific">Kineococcus xinjiangensis</name>
    <dbReference type="NCBI Taxonomy" id="512762"/>
    <lineage>
        <taxon>Bacteria</taxon>
        <taxon>Bacillati</taxon>
        <taxon>Actinomycetota</taxon>
        <taxon>Actinomycetes</taxon>
        <taxon>Kineosporiales</taxon>
        <taxon>Kineosporiaceae</taxon>
        <taxon>Kineococcus</taxon>
    </lineage>
</organism>
<feature type="domain" description="Flagellin N-terminal" evidence="5">
    <location>
        <begin position="1"/>
        <end position="66"/>
    </location>
</feature>
<feature type="domain" description="Flagellin C-terminal" evidence="6">
    <location>
        <begin position="249"/>
        <end position="334"/>
    </location>
</feature>
<evidence type="ECO:0000313" key="7">
    <source>
        <dbReference type="EMBL" id="PPK94499.1"/>
    </source>
</evidence>
<dbReference type="OrthoDB" id="9796789at2"/>
<dbReference type="InterPro" id="IPR001492">
    <property type="entry name" value="Flagellin"/>
</dbReference>
<evidence type="ECO:0000313" key="8">
    <source>
        <dbReference type="Proteomes" id="UP000239485"/>
    </source>
</evidence>
<keyword evidence="4" id="KW-0964">Secreted</keyword>
<comment type="caution">
    <text evidence="7">The sequence shown here is derived from an EMBL/GenBank/DDBJ whole genome shotgun (WGS) entry which is preliminary data.</text>
</comment>
<dbReference type="GO" id="GO:0009288">
    <property type="term" value="C:bacterial-type flagellum"/>
    <property type="evidence" value="ECO:0007669"/>
    <property type="project" value="UniProtKB-SubCell"/>
</dbReference>
<dbReference type="AlphaFoldDB" id="A0A2S6IJW2"/>
<dbReference type="GO" id="GO:0005198">
    <property type="term" value="F:structural molecule activity"/>
    <property type="evidence" value="ECO:0007669"/>
    <property type="project" value="UniProtKB-UniRule"/>
</dbReference>
<protein>
    <recommendedName>
        <fullName evidence="2 4">Flagellin</fullName>
    </recommendedName>
</protein>
<dbReference type="GO" id="GO:0005576">
    <property type="term" value="C:extracellular region"/>
    <property type="evidence" value="ECO:0007669"/>
    <property type="project" value="UniProtKB-SubCell"/>
</dbReference>
<comment type="similarity">
    <text evidence="1 4">Belongs to the bacterial flagellin family.</text>
</comment>
<dbReference type="InterPro" id="IPR001029">
    <property type="entry name" value="Flagellin_N"/>
</dbReference>
<evidence type="ECO:0000256" key="2">
    <source>
        <dbReference type="ARBA" id="ARBA00020110"/>
    </source>
</evidence>
<keyword evidence="7" id="KW-0966">Cell projection</keyword>
<dbReference type="Gene3D" id="1.20.1330.10">
    <property type="entry name" value="f41 fragment of flagellin, N-terminal domain"/>
    <property type="match status" value="1"/>
</dbReference>
<feature type="non-terminal residue" evidence="7">
    <location>
        <position position="1"/>
    </location>
</feature>
<gene>
    <name evidence="7" type="ORF">CLV92_1071</name>
</gene>
<dbReference type="Gene3D" id="6.10.10.10">
    <property type="entry name" value="Flagellar export chaperone, C-terminal domain"/>
    <property type="match status" value="1"/>
</dbReference>
<evidence type="ECO:0000259" key="6">
    <source>
        <dbReference type="Pfam" id="PF00700"/>
    </source>
</evidence>
<keyword evidence="7" id="KW-0969">Cilium</keyword>
<proteinExistence type="inferred from homology"/>
<name>A0A2S6IJW2_9ACTN</name>
<keyword evidence="7" id="KW-0282">Flagellum</keyword>
<dbReference type="InterPro" id="IPR046358">
    <property type="entry name" value="Flagellin_C"/>
</dbReference>
<evidence type="ECO:0000256" key="3">
    <source>
        <dbReference type="ARBA" id="ARBA00023143"/>
    </source>
</evidence>
<reference evidence="7 8" key="1">
    <citation type="submission" date="2018-02" db="EMBL/GenBank/DDBJ databases">
        <title>Genomic Encyclopedia of Archaeal and Bacterial Type Strains, Phase II (KMG-II): from individual species to whole genera.</title>
        <authorList>
            <person name="Goeker M."/>
        </authorList>
    </citation>
    <scope>NUCLEOTIDE SEQUENCE [LARGE SCALE GENOMIC DNA]</scope>
    <source>
        <strain evidence="7 8">DSM 22857</strain>
    </source>
</reference>
<dbReference type="Pfam" id="PF00700">
    <property type="entry name" value="Flagellin_C"/>
    <property type="match status" value="1"/>
</dbReference>
<dbReference type="InterPro" id="IPR042187">
    <property type="entry name" value="Flagellin_C_sub2"/>
</dbReference>
<dbReference type="RefSeq" id="WP_104432832.1">
    <property type="nucleotide sequence ID" value="NZ_PTJD01000007.1"/>
</dbReference>
<dbReference type="Pfam" id="PF00669">
    <property type="entry name" value="Flagellin_N"/>
    <property type="match status" value="1"/>
</dbReference>
<sequence>TADGALGTATTILQRMRDLAVQASNTGSSDPSAQAAAQTEFDQLNNELTRISDTTSFGNTKLLDGTYGGFAGKVATTAGAALTTTAAAGLTTTQSFTVNINATGAKTVTLTNLGALTTVDLAGAWSSANATKVQDALRKDLDAAGLANVNVSVSASDGAITLSSKASSTSDSLAVAGTDAAAIFGGNLTSAAVTETVAQRKTFQVGANGTANDTITVSIDDMDASALGTSGLSLVGNAADGSANAATALKKVEAAIRSISSTRATLGAVQNRFEHTINNLNVSIENITASQSAIRDTDMAAEMTKFTRNQILTQAGTSMLAQANSAAQNVLSLLRG</sequence>
<dbReference type="PANTHER" id="PTHR42792:SF2">
    <property type="entry name" value="FLAGELLIN"/>
    <property type="match status" value="1"/>
</dbReference>
<dbReference type="Gene3D" id="2.60.40.4390">
    <property type="match status" value="1"/>
</dbReference>
<keyword evidence="3 4" id="KW-0975">Bacterial flagellum</keyword>
<dbReference type="EMBL" id="PTJD01000007">
    <property type="protein sequence ID" value="PPK94499.1"/>
    <property type="molecule type" value="Genomic_DNA"/>
</dbReference>
<comment type="function">
    <text evidence="4">Flagellin is the subunit protein which polymerizes to form the filaments of bacterial flagella.</text>
</comment>
<evidence type="ECO:0000259" key="5">
    <source>
        <dbReference type="Pfam" id="PF00669"/>
    </source>
</evidence>
<dbReference type="PANTHER" id="PTHR42792">
    <property type="entry name" value="FLAGELLIN"/>
    <property type="match status" value="1"/>
</dbReference>